<keyword evidence="1" id="KW-0472">Membrane</keyword>
<reference evidence="2 3" key="1">
    <citation type="submission" date="2021-05" db="EMBL/GenBank/DDBJ databases">
        <title>Novel species in genus Cellulomonas.</title>
        <authorList>
            <person name="Zhang G."/>
        </authorList>
    </citation>
    <scope>NUCLEOTIDE SEQUENCE [LARGE SCALE GENOMIC DNA]</scope>
    <source>
        <strain evidence="3">zg-ZUI222</strain>
    </source>
</reference>
<protein>
    <recommendedName>
        <fullName evidence="4">YcxB-like protein domain-containing protein</fullName>
    </recommendedName>
</protein>
<feature type="transmembrane region" description="Helical" evidence="1">
    <location>
        <begin position="37"/>
        <end position="55"/>
    </location>
</feature>
<keyword evidence="1" id="KW-1133">Transmembrane helix</keyword>
<evidence type="ECO:0000313" key="3">
    <source>
        <dbReference type="Proteomes" id="UP000677804"/>
    </source>
</evidence>
<keyword evidence="1" id="KW-0812">Transmembrane</keyword>
<evidence type="ECO:0000256" key="1">
    <source>
        <dbReference type="SAM" id="Phobius"/>
    </source>
</evidence>
<evidence type="ECO:0000313" key="2">
    <source>
        <dbReference type="EMBL" id="QVI63799.1"/>
    </source>
</evidence>
<feature type="transmembrane region" description="Helical" evidence="1">
    <location>
        <begin position="61"/>
        <end position="79"/>
    </location>
</feature>
<sequence length="170" mass="18199">MQDAGVRTLTVTEELRRDMAHDAAAVVLRSRETRIRGGVLVLGVTALQLGAHEFRLGPADWITLLVVVSLMPVVLIVVTRHAMRRVVGLTPPGPFTVEVGETALCTTSPRGAAQTRWSAFGGVRVRGAAVALWTHPPHGWLVLPRALFTDADLDAVRGHIARARAASPPA</sequence>
<accession>A0ABX8D8N0</accession>
<dbReference type="Proteomes" id="UP000677804">
    <property type="component" value="Chromosome"/>
</dbReference>
<organism evidence="2 3">
    <name type="scientific">Cellulomonas wangleii</name>
    <dbReference type="NCBI Taxonomy" id="2816956"/>
    <lineage>
        <taxon>Bacteria</taxon>
        <taxon>Bacillati</taxon>
        <taxon>Actinomycetota</taxon>
        <taxon>Actinomycetes</taxon>
        <taxon>Micrococcales</taxon>
        <taxon>Cellulomonadaceae</taxon>
        <taxon>Cellulomonas</taxon>
    </lineage>
</organism>
<name>A0ABX8D8N0_9CELL</name>
<dbReference type="RefSeq" id="WP_207341305.1">
    <property type="nucleotide sequence ID" value="NZ_CP074405.1"/>
</dbReference>
<proteinExistence type="predicted"/>
<gene>
    <name evidence="2" type="ORF">KG103_08210</name>
</gene>
<dbReference type="EMBL" id="CP074405">
    <property type="protein sequence ID" value="QVI63799.1"/>
    <property type="molecule type" value="Genomic_DNA"/>
</dbReference>
<keyword evidence="3" id="KW-1185">Reference proteome</keyword>
<evidence type="ECO:0008006" key="4">
    <source>
        <dbReference type="Google" id="ProtNLM"/>
    </source>
</evidence>